<dbReference type="InterPro" id="IPR052587">
    <property type="entry name" value="TELO2-interacting_protein_1"/>
</dbReference>
<dbReference type="InterPro" id="IPR049362">
    <property type="entry name" value="TTI1_rpt"/>
</dbReference>
<feature type="domain" description="TTI1 N-terminal TPR" evidence="1">
    <location>
        <begin position="9"/>
        <end position="338"/>
    </location>
</feature>
<reference evidence="2" key="1">
    <citation type="submission" date="2015-11" db="EMBL/GenBank/DDBJ databases">
        <title>De novo transcriptome assembly of four potential Pierce s Disease insect vectors from Arizona vineyards.</title>
        <authorList>
            <person name="Tassone E.E."/>
        </authorList>
    </citation>
    <scope>NUCLEOTIDE SEQUENCE</scope>
</reference>
<sequence length="651" mass="72354">MNNLNNAVFSSLKPVCDRLIVNACEQTINDLKCLLPTLPSKAIQRFQSYISFPIEVNLLKTSNSQLKQMLVETLTQLFNYSRIDSATALFRLCSLLLQQVVTKDKIAVSDVPEELKLSVVRCINRLWFSSMSEALYDVYSRASYPQFSPVVFMLVQLAKNEKLLQLRVEALETLLVLCHVHDSVDNADIEMTQRAQNVVMLMLPGIVTCCNSIAAEPNTQNHKITVANIRLWGSVVGLVMADGEVTEEVVEIPLSGGTAVERVQQLQRQLRTEAWLRDTAERLTAVTEVVLRYQTHTHWQVRQQLSRATTHLLATCSQNMAGSTGSLVCCLIVLSEDDMAEVSGPARQSLTELSYKLQNDTGHKLLQQVQSAFFNLLTRAPRIMQGTDEGSQLMCMSLLVGYLRLQDSRLPHVLGSSAFLYRLLVTLVHVSRLETAHVSLLEECSIRDVESDTVVYEPWKQYKYCDTSQKVHKLQDVCCVLRERADLHTVIHALLDLLNSNPEYTKEIILLINCIAAGGGANSMEIHSTLVTTVVDVYIQPRLWDVPMSVSSATTMAEAQSNVIQVSLLAEGLGLFSLVVGGQNFSRSLLRCLYFLLECAGSPLYPLACAGLSAVQNVARACVGGGVTELVCANVDYLSHHITLRLRRANH</sequence>
<evidence type="ECO:0000259" key="1">
    <source>
        <dbReference type="Pfam" id="PF24173"/>
    </source>
</evidence>
<dbReference type="InterPro" id="IPR016024">
    <property type="entry name" value="ARM-type_fold"/>
</dbReference>
<dbReference type="InterPro" id="IPR057566">
    <property type="entry name" value="TPR_TTI1_N"/>
</dbReference>
<gene>
    <name evidence="2" type="ORF">g.17008</name>
</gene>
<dbReference type="Pfam" id="PF24176">
    <property type="entry name" value="TPR_TTI1_2nd"/>
    <property type="match status" value="1"/>
</dbReference>
<protein>
    <recommendedName>
        <fullName evidence="1">TTI1 N-terminal TPR domain-containing protein</fullName>
    </recommendedName>
</protein>
<dbReference type="Pfam" id="PF21547">
    <property type="entry name" value="TTI1"/>
    <property type="match status" value="1"/>
</dbReference>
<accession>A0A1B6G7I1</accession>
<name>A0A1B6G7I1_9HEMI</name>
<dbReference type="GO" id="GO:0005737">
    <property type="term" value="C:cytoplasm"/>
    <property type="evidence" value="ECO:0007669"/>
    <property type="project" value="TreeGrafter"/>
</dbReference>
<proteinExistence type="predicted"/>
<feature type="non-terminal residue" evidence="2">
    <location>
        <position position="651"/>
    </location>
</feature>
<dbReference type="PANTHER" id="PTHR18460">
    <property type="entry name" value="TEL2 INTERACTING PROTEIN 1 TTI1 FAMILY MEMBER"/>
    <property type="match status" value="1"/>
</dbReference>
<dbReference type="PANTHER" id="PTHR18460:SF3">
    <property type="entry name" value="TELO2-INTERACTING PROTEIN 1 HOMOLOG"/>
    <property type="match status" value="1"/>
</dbReference>
<dbReference type="EMBL" id="GECZ01011364">
    <property type="protein sequence ID" value="JAS58405.1"/>
    <property type="molecule type" value="Transcribed_RNA"/>
</dbReference>
<dbReference type="SUPFAM" id="SSF48371">
    <property type="entry name" value="ARM repeat"/>
    <property type="match status" value="1"/>
</dbReference>
<dbReference type="Pfam" id="PF24173">
    <property type="entry name" value="TPR_TTI1_N"/>
    <property type="match status" value="1"/>
</dbReference>
<organism evidence="2">
    <name type="scientific">Cuerna arida</name>
    <dbReference type="NCBI Taxonomy" id="1464854"/>
    <lineage>
        <taxon>Eukaryota</taxon>
        <taxon>Metazoa</taxon>
        <taxon>Ecdysozoa</taxon>
        <taxon>Arthropoda</taxon>
        <taxon>Hexapoda</taxon>
        <taxon>Insecta</taxon>
        <taxon>Pterygota</taxon>
        <taxon>Neoptera</taxon>
        <taxon>Paraneoptera</taxon>
        <taxon>Hemiptera</taxon>
        <taxon>Auchenorrhyncha</taxon>
        <taxon>Membracoidea</taxon>
        <taxon>Cicadellidae</taxon>
        <taxon>Cicadellinae</taxon>
        <taxon>Proconiini</taxon>
        <taxon>Cuerna</taxon>
    </lineage>
</organism>
<evidence type="ECO:0000313" key="2">
    <source>
        <dbReference type="EMBL" id="JAS58405.1"/>
    </source>
</evidence>
<dbReference type="AlphaFoldDB" id="A0A1B6G7I1"/>